<evidence type="ECO:0000313" key="3">
    <source>
        <dbReference type="EMBL" id="CAL6096754.1"/>
    </source>
</evidence>
<accession>A0AA86Q337</accession>
<reference evidence="3 4" key="2">
    <citation type="submission" date="2024-07" db="EMBL/GenBank/DDBJ databases">
        <authorList>
            <person name="Akdeniz Z."/>
        </authorList>
    </citation>
    <scope>NUCLEOTIDE SEQUENCE [LARGE SCALE GENOMIC DNA]</scope>
</reference>
<organism evidence="2">
    <name type="scientific">Hexamita inflata</name>
    <dbReference type="NCBI Taxonomy" id="28002"/>
    <lineage>
        <taxon>Eukaryota</taxon>
        <taxon>Metamonada</taxon>
        <taxon>Diplomonadida</taxon>
        <taxon>Hexamitidae</taxon>
        <taxon>Hexamitinae</taxon>
        <taxon>Hexamita</taxon>
    </lineage>
</organism>
<sequence>MATIRADSRKTLGLIIGSYKLLLSVGFWFVSKYTNAGNSYFSSILYFYKYCVDIVGIGFYILFFQKFYKLKKQNILTEEIVLVKPKKLVLQEIQAIDSISRNSSVDDSKSKEINASKELIYSSKIDAVVSQSWTQDDFKETQNAKRDFKK</sequence>
<evidence type="ECO:0000313" key="4">
    <source>
        <dbReference type="Proteomes" id="UP001642409"/>
    </source>
</evidence>
<dbReference type="EMBL" id="CAXDID020000488">
    <property type="protein sequence ID" value="CAL6096754.1"/>
    <property type="molecule type" value="Genomic_DNA"/>
</dbReference>
<comment type="caution">
    <text evidence="2">The sequence shown here is derived from an EMBL/GenBank/DDBJ whole genome shotgun (WGS) entry which is preliminary data.</text>
</comment>
<protein>
    <submittedName>
        <fullName evidence="3">Hypothetical_protein</fullName>
    </submittedName>
</protein>
<keyword evidence="4" id="KW-1185">Reference proteome</keyword>
<name>A0AA86Q337_9EUKA</name>
<feature type="transmembrane region" description="Helical" evidence="1">
    <location>
        <begin position="43"/>
        <end position="63"/>
    </location>
</feature>
<dbReference type="AlphaFoldDB" id="A0AA86Q337"/>
<dbReference type="EMBL" id="CATOUU010000729">
    <property type="protein sequence ID" value="CAI9944599.1"/>
    <property type="molecule type" value="Genomic_DNA"/>
</dbReference>
<dbReference type="Proteomes" id="UP001642409">
    <property type="component" value="Unassembled WGS sequence"/>
</dbReference>
<evidence type="ECO:0000313" key="2">
    <source>
        <dbReference type="EMBL" id="CAI9944599.1"/>
    </source>
</evidence>
<evidence type="ECO:0000256" key="1">
    <source>
        <dbReference type="SAM" id="Phobius"/>
    </source>
</evidence>
<gene>
    <name evidence="2" type="ORF">HINF_LOCUS32244</name>
    <name evidence="3" type="ORF">HINF_LOCUS68579</name>
</gene>
<proteinExistence type="predicted"/>
<keyword evidence="1" id="KW-1133">Transmembrane helix</keyword>
<keyword evidence="1" id="KW-0472">Membrane</keyword>
<reference evidence="2" key="1">
    <citation type="submission" date="2023-06" db="EMBL/GenBank/DDBJ databases">
        <authorList>
            <person name="Kurt Z."/>
        </authorList>
    </citation>
    <scope>NUCLEOTIDE SEQUENCE</scope>
</reference>
<keyword evidence="1" id="KW-0812">Transmembrane</keyword>
<feature type="transmembrane region" description="Helical" evidence="1">
    <location>
        <begin position="12"/>
        <end position="31"/>
    </location>
</feature>